<dbReference type="Proteomes" id="UP000662747">
    <property type="component" value="Chromosome"/>
</dbReference>
<proteinExistence type="predicted"/>
<protein>
    <recommendedName>
        <fullName evidence="3">Transcriptional regulator</fullName>
    </recommendedName>
</protein>
<organism evidence="1 2">
    <name type="scientific">Pyxidicoccus parkwayensis</name>
    <dbReference type="NCBI Taxonomy" id="2813578"/>
    <lineage>
        <taxon>Bacteria</taxon>
        <taxon>Pseudomonadati</taxon>
        <taxon>Myxococcota</taxon>
        <taxon>Myxococcia</taxon>
        <taxon>Myxococcales</taxon>
        <taxon>Cystobacterineae</taxon>
        <taxon>Myxococcaceae</taxon>
        <taxon>Pyxidicoccus</taxon>
    </lineage>
</organism>
<reference evidence="1 2" key="1">
    <citation type="submission" date="2021-02" db="EMBL/GenBank/DDBJ databases">
        <title>De Novo genome assembly of isolated myxobacteria.</title>
        <authorList>
            <person name="Stevens D.C."/>
        </authorList>
    </citation>
    <scope>NUCLEOTIDE SEQUENCE [LARGE SCALE GENOMIC DNA]</scope>
    <source>
        <strain evidence="2">SCPEA02</strain>
    </source>
</reference>
<evidence type="ECO:0000313" key="1">
    <source>
        <dbReference type="EMBL" id="QSQ20595.1"/>
    </source>
</evidence>
<accession>A0ABX7NP08</accession>
<name>A0ABX7NP08_9BACT</name>
<keyword evidence="2" id="KW-1185">Reference proteome</keyword>
<dbReference type="EMBL" id="CP071090">
    <property type="protein sequence ID" value="QSQ20595.1"/>
    <property type="molecule type" value="Genomic_DNA"/>
</dbReference>
<dbReference type="RefSeq" id="WP_206722175.1">
    <property type="nucleotide sequence ID" value="NZ_CP071090.1"/>
</dbReference>
<evidence type="ECO:0008006" key="3">
    <source>
        <dbReference type="Google" id="ProtNLM"/>
    </source>
</evidence>
<evidence type="ECO:0000313" key="2">
    <source>
        <dbReference type="Proteomes" id="UP000662747"/>
    </source>
</evidence>
<sequence>MTTLAEQMGLLRWRDLEARDMPRSQLQLMVNLGFLRRVTRGLWRPARFEFPAAVIAARRVPGGVLCLKTALRFHGLLETEPDKVWMAIGEKARKPRWEEPPLQVVRFSGPALTEGIEYHSVQGVQVPVYSVAKTVADLFKYRNKLGYPIAVRALGSALLAGLCSQEELLRFADICRVSKSIAPYLDVLRARWGGDLARAEDARVARAARREAAPEGAFLPESGETELV</sequence>
<gene>
    <name evidence="1" type="ORF">JY651_35960</name>
</gene>